<evidence type="ECO:0000313" key="3">
    <source>
        <dbReference type="EMBL" id="AFZ68259.1"/>
    </source>
</evidence>
<dbReference type="InterPro" id="IPR001296">
    <property type="entry name" value="Glyco_trans_1"/>
</dbReference>
<dbReference type="AlphaFoldDB" id="L0A4A1"/>
<dbReference type="STRING" id="937777.Deipe_2795"/>
<evidence type="ECO:0000259" key="2">
    <source>
        <dbReference type="Pfam" id="PF13439"/>
    </source>
</evidence>
<dbReference type="InterPro" id="IPR028098">
    <property type="entry name" value="Glyco_trans_4-like_N"/>
</dbReference>
<dbReference type="PATRIC" id="fig|937777.3.peg.2809"/>
<feature type="domain" description="Glycosyltransferase subfamily 4-like N-terminal" evidence="2">
    <location>
        <begin position="20"/>
        <end position="192"/>
    </location>
</feature>
<dbReference type="PANTHER" id="PTHR12526">
    <property type="entry name" value="GLYCOSYLTRANSFERASE"/>
    <property type="match status" value="1"/>
</dbReference>
<dbReference type="KEGG" id="dpd:Deipe_2795"/>
<feature type="domain" description="Glycosyl transferase family 1" evidence="1">
    <location>
        <begin position="211"/>
        <end position="354"/>
    </location>
</feature>
<dbReference type="GO" id="GO:0016757">
    <property type="term" value="F:glycosyltransferase activity"/>
    <property type="evidence" value="ECO:0007669"/>
    <property type="project" value="InterPro"/>
</dbReference>
<dbReference type="eggNOG" id="COG0438">
    <property type="taxonomic scope" value="Bacteria"/>
</dbReference>
<dbReference type="EMBL" id="CP003382">
    <property type="protein sequence ID" value="AFZ68259.1"/>
    <property type="molecule type" value="Genomic_DNA"/>
</dbReference>
<dbReference type="Proteomes" id="UP000010467">
    <property type="component" value="Chromosome"/>
</dbReference>
<sequence>MNSSSQAPSRIAFFVDSLPMGGAEVVSLALVQGFVERGLAVDLVLGVRSGDLQDRIPPGVRVVELAGPLTPREVTFREETLRMVTSVPALARYLRRERPAVLIAAKSHANVTAIAAKRLSRSPTPVFITEHTYLTGELPSQEVARGTPKNRILRRTYPLANRIVTVSRGAADDLSAVAGIPRERIDVVYNPVILPGLPEKADAPIDHPWFRAGEPPVILGSGRFTTQKDFPTLVRAFAHLRAQREARLMILGDGPERAKVEALIAQLGLQDSAACIGFVSNPYPYLKNAAVFAYSSVWESFGLVLIEALALGTPVASTACGAPQEILQEGRLGRLAPVGNPEALAQALLVTLQEPSPTVTEQDLRPFTLDAVVQDYLDLMGVASPVTGELRSGRAPKVVGM</sequence>
<reference evidence="4" key="1">
    <citation type="submission" date="2012-03" db="EMBL/GenBank/DDBJ databases">
        <title>Complete sequence of chromosome of Deinococcus peraridilitoris DSM 19664.</title>
        <authorList>
            <person name="Lucas S."/>
            <person name="Copeland A."/>
            <person name="Lapidus A."/>
            <person name="Glavina del Rio T."/>
            <person name="Dalin E."/>
            <person name="Tice H."/>
            <person name="Bruce D."/>
            <person name="Goodwin L."/>
            <person name="Pitluck S."/>
            <person name="Peters L."/>
            <person name="Mikhailova N."/>
            <person name="Lu M."/>
            <person name="Kyrpides N."/>
            <person name="Mavromatis K."/>
            <person name="Ivanova N."/>
            <person name="Brettin T."/>
            <person name="Detter J.C."/>
            <person name="Han C."/>
            <person name="Larimer F."/>
            <person name="Land M."/>
            <person name="Hauser L."/>
            <person name="Markowitz V."/>
            <person name="Cheng J.-F."/>
            <person name="Hugenholtz P."/>
            <person name="Woyke T."/>
            <person name="Wu D."/>
            <person name="Pukall R."/>
            <person name="Steenblock K."/>
            <person name="Brambilla E."/>
            <person name="Klenk H.-P."/>
            <person name="Eisen J.A."/>
        </authorList>
    </citation>
    <scope>NUCLEOTIDE SEQUENCE [LARGE SCALE GENOMIC DNA]</scope>
    <source>
        <strain evidence="4">DSM 19664 / LMG 22246 / CIP 109416 / KR-200</strain>
    </source>
</reference>
<dbReference type="Pfam" id="PF13439">
    <property type="entry name" value="Glyco_transf_4"/>
    <property type="match status" value="1"/>
</dbReference>
<name>L0A4A1_DEIPD</name>
<protein>
    <submittedName>
        <fullName evidence="3">Glycosyltransferase</fullName>
    </submittedName>
</protein>
<evidence type="ECO:0000259" key="1">
    <source>
        <dbReference type="Pfam" id="PF00534"/>
    </source>
</evidence>
<dbReference type="RefSeq" id="WP_015236561.1">
    <property type="nucleotide sequence ID" value="NC_019793.1"/>
</dbReference>
<dbReference type="OrthoDB" id="9762705at2"/>
<dbReference type="Gene3D" id="3.40.50.2000">
    <property type="entry name" value="Glycogen Phosphorylase B"/>
    <property type="match status" value="2"/>
</dbReference>
<evidence type="ECO:0000313" key="4">
    <source>
        <dbReference type="Proteomes" id="UP000010467"/>
    </source>
</evidence>
<keyword evidence="3" id="KW-0808">Transferase</keyword>
<gene>
    <name evidence="3" type="ordered locus">Deipe_2795</name>
</gene>
<dbReference type="PANTHER" id="PTHR12526:SF630">
    <property type="entry name" value="GLYCOSYLTRANSFERASE"/>
    <property type="match status" value="1"/>
</dbReference>
<dbReference type="SUPFAM" id="SSF53756">
    <property type="entry name" value="UDP-Glycosyltransferase/glycogen phosphorylase"/>
    <property type="match status" value="1"/>
</dbReference>
<dbReference type="HOGENOM" id="CLU_009583_0_0_0"/>
<accession>L0A4A1</accession>
<dbReference type="Pfam" id="PF00534">
    <property type="entry name" value="Glycos_transf_1"/>
    <property type="match status" value="1"/>
</dbReference>
<dbReference type="CDD" id="cd03811">
    <property type="entry name" value="GT4_GT28_WabH-like"/>
    <property type="match status" value="1"/>
</dbReference>
<proteinExistence type="predicted"/>
<keyword evidence="4" id="KW-1185">Reference proteome</keyword>
<organism evidence="3 4">
    <name type="scientific">Deinococcus peraridilitoris (strain DSM 19664 / LMG 22246 / CIP 109416 / KR-200)</name>
    <dbReference type="NCBI Taxonomy" id="937777"/>
    <lineage>
        <taxon>Bacteria</taxon>
        <taxon>Thermotogati</taxon>
        <taxon>Deinococcota</taxon>
        <taxon>Deinococci</taxon>
        <taxon>Deinococcales</taxon>
        <taxon>Deinococcaceae</taxon>
        <taxon>Deinococcus</taxon>
    </lineage>
</organism>